<gene>
    <name evidence="2" type="ordered locus">Kfla_0434</name>
</gene>
<dbReference type="Proteomes" id="UP000007967">
    <property type="component" value="Chromosome"/>
</dbReference>
<name>D2PUN9_KRIFD</name>
<evidence type="ECO:0008006" key="4">
    <source>
        <dbReference type="Google" id="ProtNLM"/>
    </source>
</evidence>
<keyword evidence="1" id="KW-0472">Membrane</keyword>
<keyword evidence="3" id="KW-1185">Reference proteome</keyword>
<evidence type="ECO:0000256" key="1">
    <source>
        <dbReference type="SAM" id="Phobius"/>
    </source>
</evidence>
<accession>D2PUN9</accession>
<feature type="transmembrane region" description="Helical" evidence="1">
    <location>
        <begin position="12"/>
        <end position="32"/>
    </location>
</feature>
<dbReference type="EMBL" id="CP001736">
    <property type="protein sequence ID" value="ADB29557.1"/>
    <property type="molecule type" value="Genomic_DNA"/>
</dbReference>
<protein>
    <recommendedName>
        <fullName evidence="4">DUF3137 domain-containing protein</fullName>
    </recommendedName>
</protein>
<dbReference type="RefSeq" id="WP_012918114.1">
    <property type="nucleotide sequence ID" value="NC_013729.1"/>
</dbReference>
<dbReference type="KEGG" id="kfl:Kfla_0434"/>
<dbReference type="HOGENOM" id="CLU_083836_0_0_11"/>
<evidence type="ECO:0000313" key="3">
    <source>
        <dbReference type="Proteomes" id="UP000007967"/>
    </source>
</evidence>
<dbReference type="OrthoDB" id="3820934at2"/>
<proteinExistence type="predicted"/>
<sequence>MKWLGPVLEVLLGFALFFGWMAFLGWLLLKLFGPWLERSKARLARDQAGAERYGWTPGTDADGLLASAGRVTSGHDGSVRRVLVGDYQGRPIRMAEFVYSVRSRYLPTTYVRHLVAVELPVRLPDLMVRRQAIGEPGRRTFDAESGAFNRQYDVSGPDDRYVSAVMHPRMMEWLLAHPGLELCIHGNLVLAFADTPWTVPTTLRALPVLDGVADRIPRFVLSDYGLTAQ</sequence>
<dbReference type="AlphaFoldDB" id="D2PUN9"/>
<reference evidence="3" key="1">
    <citation type="submission" date="2009-09" db="EMBL/GenBank/DDBJ databases">
        <title>The complete genome of Kribbella flavida DSM 17836.</title>
        <authorList>
            <consortium name="US DOE Joint Genome Institute (JGI-PGF)"/>
            <person name="Lucas S."/>
            <person name="Copeland A."/>
            <person name="Lapidus A."/>
            <person name="Glavina del Rio T."/>
            <person name="Dalin E."/>
            <person name="Tice H."/>
            <person name="Bruce D."/>
            <person name="Goodwin L."/>
            <person name="Pitluck S."/>
            <person name="Kyrpides N."/>
            <person name="Mavromatis K."/>
            <person name="Ivanova N."/>
            <person name="Saunders E."/>
            <person name="Brettin T."/>
            <person name="Detter J.C."/>
            <person name="Han C."/>
            <person name="Larimer F."/>
            <person name="Land M."/>
            <person name="Hauser L."/>
            <person name="Markowitz V."/>
            <person name="Cheng J.-F."/>
            <person name="Hugenholtz P."/>
            <person name="Woyke T."/>
            <person name="Wu D."/>
            <person name="Pukall R."/>
            <person name="Klenk H.-P."/>
            <person name="Eisen J.A."/>
        </authorList>
    </citation>
    <scope>NUCLEOTIDE SEQUENCE [LARGE SCALE GENOMIC DNA]</scope>
    <source>
        <strain evidence="3">DSM 17836 / JCM 10339 / NBRC 14399</strain>
    </source>
</reference>
<evidence type="ECO:0000313" key="2">
    <source>
        <dbReference type="EMBL" id="ADB29557.1"/>
    </source>
</evidence>
<reference evidence="2 3" key="2">
    <citation type="journal article" date="2010" name="Stand. Genomic Sci.">
        <title>Complete genome sequence of Kribbella flavida type strain (IFO 14399).</title>
        <authorList>
            <person name="Pukall R."/>
            <person name="Lapidus A."/>
            <person name="Glavina Del Rio T."/>
            <person name="Copeland A."/>
            <person name="Tice H."/>
            <person name="Cheng J.-F."/>
            <person name="Lucas S."/>
            <person name="Chen F."/>
            <person name="Nolan M."/>
            <person name="LaButti K."/>
            <person name="Pati A."/>
            <person name="Ivanova N."/>
            <person name="Mavrommatis K."/>
            <person name="Mikhailova N."/>
            <person name="Pitluck S."/>
            <person name="Bruce D."/>
            <person name="Goodwin L."/>
            <person name="Land M."/>
            <person name="Hauser L."/>
            <person name="Chang Y.-J."/>
            <person name="Jeffries C.D."/>
            <person name="Chen A."/>
            <person name="Palaniappan K."/>
            <person name="Chain P."/>
            <person name="Rohde M."/>
            <person name="Goeker M."/>
            <person name="Bristow J."/>
            <person name="Eisen J.A."/>
            <person name="Markowitz V."/>
            <person name="Hugenholtz P."/>
            <person name="Kyrpides N.C."/>
            <person name="Klenk H.-P."/>
            <person name="Brettin T."/>
        </authorList>
    </citation>
    <scope>NUCLEOTIDE SEQUENCE [LARGE SCALE GENOMIC DNA]</scope>
    <source>
        <strain evidence="3">DSM 17836 / JCM 10339 / NBRC 14399</strain>
    </source>
</reference>
<keyword evidence="1" id="KW-1133">Transmembrane helix</keyword>
<organism evidence="2 3">
    <name type="scientific">Kribbella flavida (strain DSM 17836 / JCM 10339 / NBRC 14399)</name>
    <dbReference type="NCBI Taxonomy" id="479435"/>
    <lineage>
        <taxon>Bacteria</taxon>
        <taxon>Bacillati</taxon>
        <taxon>Actinomycetota</taxon>
        <taxon>Actinomycetes</taxon>
        <taxon>Propionibacteriales</taxon>
        <taxon>Kribbellaceae</taxon>
        <taxon>Kribbella</taxon>
    </lineage>
</organism>
<keyword evidence="1" id="KW-0812">Transmembrane</keyword>